<dbReference type="PANTHER" id="PTHR47338">
    <property type="entry name" value="ZN(II)2CYS6 TRANSCRIPTION FACTOR (EUROFUNG)-RELATED"/>
    <property type="match status" value="1"/>
</dbReference>
<protein>
    <recommendedName>
        <fullName evidence="7">Xylanolytic transcriptional activator regulatory domain-containing protein</fullName>
    </recommendedName>
</protein>
<name>A0A0D2C774_9EURO</name>
<evidence type="ECO:0000313" key="9">
    <source>
        <dbReference type="Proteomes" id="UP000053342"/>
    </source>
</evidence>
<keyword evidence="2" id="KW-0479">Metal-binding</keyword>
<evidence type="ECO:0000256" key="6">
    <source>
        <dbReference type="SAM" id="MobiDB-lite"/>
    </source>
</evidence>
<organism evidence="8 9">
    <name type="scientific">Exophiala oligosperma</name>
    <dbReference type="NCBI Taxonomy" id="215243"/>
    <lineage>
        <taxon>Eukaryota</taxon>
        <taxon>Fungi</taxon>
        <taxon>Dikarya</taxon>
        <taxon>Ascomycota</taxon>
        <taxon>Pezizomycotina</taxon>
        <taxon>Eurotiomycetes</taxon>
        <taxon>Chaetothyriomycetidae</taxon>
        <taxon>Chaetothyriales</taxon>
        <taxon>Herpotrichiellaceae</taxon>
        <taxon>Exophiala</taxon>
    </lineage>
</organism>
<gene>
    <name evidence="8" type="ORF">PV06_04015</name>
</gene>
<evidence type="ECO:0000256" key="5">
    <source>
        <dbReference type="ARBA" id="ARBA00023242"/>
    </source>
</evidence>
<dbReference type="STRING" id="215243.A0A0D2C774"/>
<dbReference type="InterPro" id="IPR050815">
    <property type="entry name" value="TF_fung"/>
</dbReference>
<feature type="region of interest" description="Disordered" evidence="6">
    <location>
        <begin position="484"/>
        <end position="518"/>
    </location>
</feature>
<dbReference type="Proteomes" id="UP000053342">
    <property type="component" value="Unassembled WGS sequence"/>
</dbReference>
<keyword evidence="4" id="KW-0804">Transcription</keyword>
<dbReference type="RefSeq" id="XP_016265858.1">
    <property type="nucleotide sequence ID" value="XM_016404853.1"/>
</dbReference>
<dbReference type="GO" id="GO:0000981">
    <property type="term" value="F:DNA-binding transcription factor activity, RNA polymerase II-specific"/>
    <property type="evidence" value="ECO:0007669"/>
    <property type="project" value="InterPro"/>
</dbReference>
<feature type="region of interest" description="Disordered" evidence="6">
    <location>
        <begin position="634"/>
        <end position="659"/>
    </location>
</feature>
<proteinExistence type="predicted"/>
<sequence>MGESSPVAINAISTSGINRPPVSQEGYLGIPTTLVPTLVDIYFDHVYNAHLLLHKPSFLASLAAGTVRPHIVLSVCAWGAKFYRDASGQATLKEHGFMIEWAQRAGKLVFQEVEDLDEDNIVTFLTLGLFWHSSGTAFNLMSITGLGEDTMRAQKSLKCEIRRRRFWTFYLMHCHNGEDFSIVRQTADIDNLPLPWPSKDFKSGITDTAPAFLNSKTSNGGVYMEVIRALTLWNFVLAFFKTPDELKTRVPAIHALDEELSIWWLQLPPEFRLTPSNLMDTPYDEIPRVMLINMVYHQALCALHASIVPLFCWGDGDETWLSARLLSAQIAYEHACAASELIRAVLSDYDRVCAMPSFVAYAAYCGCAIQIPFMWSPNSVVKDRAHINVKANMEMIRLAAEDWKFSAVLKVFVRCLYNVHKKNPVVLEDEPKHIDPRKLTNFRVNAPHAQASILEFNRILRSKNDGYLSPGQLETIGIEQDSIGAGNGLESRASNHVADDENPPLIPIPQTPNDTEDDSWLPPHEVTCQVADDPPLLTLHEPLDNHSSNSASMYPNPEQHPQHYEEPLGVTKSQRASHSQPAVIVPNHTIDIFHPLLDPQMLDLFPDGDVPDLSQFDTSPFNLDYFDLEMLSGSGTSGQDSGGGARLPTGVNNHQDILTSGWSPTGVNIMFTLNDEGQAKGK</sequence>
<keyword evidence="3" id="KW-0805">Transcription regulation</keyword>
<accession>A0A0D2C774</accession>
<dbReference type="AlphaFoldDB" id="A0A0D2C774"/>
<evidence type="ECO:0000256" key="1">
    <source>
        <dbReference type="ARBA" id="ARBA00004123"/>
    </source>
</evidence>
<evidence type="ECO:0000256" key="3">
    <source>
        <dbReference type="ARBA" id="ARBA00023015"/>
    </source>
</evidence>
<reference evidence="8 9" key="1">
    <citation type="submission" date="2015-01" db="EMBL/GenBank/DDBJ databases">
        <title>The Genome Sequence of Exophiala oligosperma CBS72588.</title>
        <authorList>
            <consortium name="The Broad Institute Genomics Platform"/>
            <person name="Cuomo C."/>
            <person name="de Hoog S."/>
            <person name="Gorbushina A."/>
            <person name="Stielow B."/>
            <person name="Teixiera M."/>
            <person name="Abouelleil A."/>
            <person name="Chapman S.B."/>
            <person name="Priest M."/>
            <person name="Young S.K."/>
            <person name="Wortman J."/>
            <person name="Nusbaum C."/>
            <person name="Birren B."/>
        </authorList>
    </citation>
    <scope>NUCLEOTIDE SEQUENCE [LARGE SCALE GENOMIC DNA]</scope>
    <source>
        <strain evidence="8 9">CBS 72588</strain>
    </source>
</reference>
<feature type="compositionally biased region" description="Polar residues" evidence="6">
    <location>
        <begin position="650"/>
        <end position="659"/>
    </location>
</feature>
<dbReference type="HOGENOM" id="CLU_024802_0_0_1"/>
<dbReference type="EMBL" id="KN847334">
    <property type="protein sequence ID" value="KIW45642.1"/>
    <property type="molecule type" value="Genomic_DNA"/>
</dbReference>
<keyword evidence="9" id="KW-1185">Reference proteome</keyword>
<comment type="subcellular location">
    <subcellularLocation>
        <location evidence="1">Nucleus</location>
    </subcellularLocation>
</comment>
<dbReference type="GO" id="GO:0006351">
    <property type="term" value="P:DNA-templated transcription"/>
    <property type="evidence" value="ECO:0007669"/>
    <property type="project" value="InterPro"/>
</dbReference>
<dbReference type="GO" id="GO:0003677">
    <property type="term" value="F:DNA binding"/>
    <property type="evidence" value="ECO:0007669"/>
    <property type="project" value="InterPro"/>
</dbReference>
<dbReference type="GO" id="GO:0008270">
    <property type="term" value="F:zinc ion binding"/>
    <property type="evidence" value="ECO:0007669"/>
    <property type="project" value="InterPro"/>
</dbReference>
<feature type="domain" description="Xylanolytic transcriptional activator regulatory" evidence="7">
    <location>
        <begin position="39"/>
        <end position="216"/>
    </location>
</feature>
<evidence type="ECO:0000256" key="2">
    <source>
        <dbReference type="ARBA" id="ARBA00022723"/>
    </source>
</evidence>
<evidence type="ECO:0000313" key="8">
    <source>
        <dbReference type="EMBL" id="KIW45642.1"/>
    </source>
</evidence>
<evidence type="ECO:0000256" key="4">
    <source>
        <dbReference type="ARBA" id="ARBA00023163"/>
    </source>
</evidence>
<dbReference type="PANTHER" id="PTHR47338:SF5">
    <property type="entry name" value="ZN(II)2CYS6 TRANSCRIPTION FACTOR (EUROFUNG)"/>
    <property type="match status" value="1"/>
</dbReference>
<keyword evidence="5" id="KW-0539">Nucleus</keyword>
<dbReference type="OrthoDB" id="309640at2759"/>
<dbReference type="CDD" id="cd12148">
    <property type="entry name" value="fungal_TF_MHR"/>
    <property type="match status" value="1"/>
</dbReference>
<dbReference type="GO" id="GO:0005634">
    <property type="term" value="C:nucleus"/>
    <property type="evidence" value="ECO:0007669"/>
    <property type="project" value="UniProtKB-SubCell"/>
</dbReference>
<dbReference type="GeneID" id="27356089"/>
<feature type="region of interest" description="Disordered" evidence="6">
    <location>
        <begin position="536"/>
        <end position="563"/>
    </location>
</feature>
<evidence type="ECO:0000259" key="7">
    <source>
        <dbReference type="Pfam" id="PF04082"/>
    </source>
</evidence>
<dbReference type="InterPro" id="IPR007219">
    <property type="entry name" value="XnlR_reg_dom"/>
</dbReference>
<dbReference type="Pfam" id="PF04082">
    <property type="entry name" value="Fungal_trans"/>
    <property type="match status" value="1"/>
</dbReference>
<dbReference type="VEuPathDB" id="FungiDB:PV06_04015"/>